<feature type="non-terminal residue" evidence="1">
    <location>
        <position position="1"/>
    </location>
</feature>
<dbReference type="AlphaFoldDB" id="A0A074ZCP5"/>
<organism evidence="1 2">
    <name type="scientific">Opisthorchis viverrini</name>
    <name type="common">Southeast Asian liver fluke</name>
    <dbReference type="NCBI Taxonomy" id="6198"/>
    <lineage>
        <taxon>Eukaryota</taxon>
        <taxon>Metazoa</taxon>
        <taxon>Spiralia</taxon>
        <taxon>Lophotrochozoa</taxon>
        <taxon>Platyhelminthes</taxon>
        <taxon>Trematoda</taxon>
        <taxon>Digenea</taxon>
        <taxon>Opisthorchiida</taxon>
        <taxon>Opisthorchiata</taxon>
        <taxon>Opisthorchiidae</taxon>
        <taxon>Opisthorchis</taxon>
    </lineage>
</organism>
<dbReference type="OrthoDB" id="10670964at2759"/>
<dbReference type="Proteomes" id="UP000054324">
    <property type="component" value="Unassembled WGS sequence"/>
</dbReference>
<proteinExistence type="predicted"/>
<dbReference type="KEGG" id="ovi:T265_14296"/>
<dbReference type="GeneID" id="20328462"/>
<evidence type="ECO:0000313" key="1">
    <source>
        <dbReference type="EMBL" id="KER25056.1"/>
    </source>
</evidence>
<keyword evidence="2" id="KW-1185">Reference proteome</keyword>
<accession>A0A074ZCP5</accession>
<dbReference type="RefSeq" id="XP_009171237.1">
    <property type="nucleotide sequence ID" value="XM_009172973.1"/>
</dbReference>
<protein>
    <submittedName>
        <fullName evidence="1">Uncharacterized protein</fullName>
    </submittedName>
</protein>
<name>A0A074ZCP5_OPIVI</name>
<sequence>NNLDTVVEVPDTEHFVTREFDDPEYQKEKLDTKFYGTIYTKSSKCIQQTSIVRVLCISKSVARFEIPDNGQRNIGLMVPSWSSHVILIGGATTRKSRRHKSDQAPTGRVRMHTYMSVTDTHEYQCDGDTADGWHASRYMFNILFSAYGRNNLDTVVEVPNTEHFVTREFDDPEYQKEKLDTKFYGTFTQKSSKCIQQTSIVRVLCISKSVARFEIPDNGQRNIGLMVPSWSSHVILIGGATTRKSRRHKSDQAPTGRVRMHTYMSVTDTHEYQCDGDTADGWHASNRLLRTSENKLVQSTKLSNKM</sequence>
<dbReference type="EMBL" id="KL596789">
    <property type="protein sequence ID" value="KER25056.1"/>
    <property type="molecule type" value="Genomic_DNA"/>
</dbReference>
<reference evidence="1 2" key="1">
    <citation type="submission" date="2013-11" db="EMBL/GenBank/DDBJ databases">
        <title>Opisthorchis viverrini - life in the bile duct.</title>
        <authorList>
            <person name="Young N.D."/>
            <person name="Nagarajan N."/>
            <person name="Lin S.J."/>
            <person name="Korhonen P.K."/>
            <person name="Jex A.R."/>
            <person name="Hall R.S."/>
            <person name="Safavi-Hemami H."/>
            <person name="Kaewkong W."/>
            <person name="Bertrand D."/>
            <person name="Gao S."/>
            <person name="Seet Q."/>
            <person name="Wongkham S."/>
            <person name="Teh B.T."/>
            <person name="Wongkham C."/>
            <person name="Intapan P.M."/>
            <person name="Maleewong W."/>
            <person name="Yang X."/>
            <person name="Hu M."/>
            <person name="Wang Z."/>
            <person name="Hofmann A."/>
            <person name="Sternberg P.W."/>
            <person name="Tan P."/>
            <person name="Wang J."/>
            <person name="Gasser R.B."/>
        </authorList>
    </citation>
    <scope>NUCLEOTIDE SEQUENCE [LARGE SCALE GENOMIC DNA]</scope>
</reference>
<feature type="non-terminal residue" evidence="1">
    <location>
        <position position="306"/>
    </location>
</feature>
<dbReference type="CTD" id="20328462"/>
<evidence type="ECO:0000313" key="2">
    <source>
        <dbReference type="Proteomes" id="UP000054324"/>
    </source>
</evidence>
<gene>
    <name evidence="1" type="ORF">T265_14296</name>
</gene>